<reference evidence="3 4" key="1">
    <citation type="submission" date="2024-11" db="EMBL/GenBank/DDBJ databases">
        <title>Adaptive evolution of stress response genes in parasites aligns with host niche diversity.</title>
        <authorList>
            <person name="Hahn C."/>
            <person name="Resl P."/>
        </authorList>
    </citation>
    <scope>NUCLEOTIDE SEQUENCE [LARGE SCALE GENOMIC DNA]</scope>
    <source>
        <strain evidence="3">EGGRZ-B1_66</strain>
        <tissue evidence="3">Body</tissue>
    </source>
</reference>
<dbReference type="Pfam" id="PF07686">
    <property type="entry name" value="V-set"/>
    <property type="match status" value="1"/>
</dbReference>
<evidence type="ECO:0000313" key="3">
    <source>
        <dbReference type="EMBL" id="KAL3318488.1"/>
    </source>
</evidence>
<keyword evidence="1" id="KW-0732">Signal</keyword>
<dbReference type="InterPro" id="IPR013783">
    <property type="entry name" value="Ig-like_fold"/>
</dbReference>
<dbReference type="InterPro" id="IPR013106">
    <property type="entry name" value="Ig_V-set"/>
</dbReference>
<proteinExistence type="predicted"/>
<dbReference type="InterPro" id="IPR036179">
    <property type="entry name" value="Ig-like_dom_sf"/>
</dbReference>
<comment type="caution">
    <text evidence="3">The sequence shown here is derived from an EMBL/GenBank/DDBJ whole genome shotgun (WGS) entry which is preliminary data.</text>
</comment>
<gene>
    <name evidence="3" type="ORF">Ciccas_002844</name>
</gene>
<evidence type="ECO:0000259" key="2">
    <source>
        <dbReference type="SMART" id="SM00409"/>
    </source>
</evidence>
<evidence type="ECO:0000313" key="4">
    <source>
        <dbReference type="Proteomes" id="UP001626550"/>
    </source>
</evidence>
<feature type="signal peptide" evidence="1">
    <location>
        <begin position="1"/>
        <end position="16"/>
    </location>
</feature>
<feature type="chain" id="PRO_5044828259" description="Immunoglobulin domain-containing protein" evidence="1">
    <location>
        <begin position="17"/>
        <end position="145"/>
    </location>
</feature>
<feature type="domain" description="Immunoglobulin" evidence="2">
    <location>
        <begin position="21"/>
        <end position="110"/>
    </location>
</feature>
<dbReference type="SMART" id="SM00409">
    <property type="entry name" value="IG"/>
    <property type="match status" value="1"/>
</dbReference>
<dbReference type="Gene3D" id="2.60.40.10">
    <property type="entry name" value="Immunoglobulins"/>
    <property type="match status" value="1"/>
</dbReference>
<dbReference type="SUPFAM" id="SSF48726">
    <property type="entry name" value="Immunoglobulin"/>
    <property type="match status" value="1"/>
</dbReference>
<dbReference type="AlphaFoldDB" id="A0ABD2QG27"/>
<accession>A0ABD2QG27</accession>
<evidence type="ECO:0000256" key="1">
    <source>
        <dbReference type="SAM" id="SignalP"/>
    </source>
</evidence>
<sequence>MKLLVLCVLYFMLVRGEKRPPQEVRMPRGATVTLPCKDASASSVQWLVDDFGYDANSIRISFKDRYFMPGPMEQGVFDLEIRNLTLTDSVSFACQIAQRPASVFYDLVVLVPPKQLSMQQFNLAQLPYQADFIKEFQGQFPSINQ</sequence>
<dbReference type="EMBL" id="JBJKFK010000238">
    <property type="protein sequence ID" value="KAL3318488.1"/>
    <property type="molecule type" value="Genomic_DNA"/>
</dbReference>
<dbReference type="Proteomes" id="UP001626550">
    <property type="component" value="Unassembled WGS sequence"/>
</dbReference>
<organism evidence="3 4">
    <name type="scientific">Cichlidogyrus casuarinus</name>
    <dbReference type="NCBI Taxonomy" id="1844966"/>
    <lineage>
        <taxon>Eukaryota</taxon>
        <taxon>Metazoa</taxon>
        <taxon>Spiralia</taxon>
        <taxon>Lophotrochozoa</taxon>
        <taxon>Platyhelminthes</taxon>
        <taxon>Monogenea</taxon>
        <taxon>Monopisthocotylea</taxon>
        <taxon>Dactylogyridea</taxon>
        <taxon>Ancyrocephalidae</taxon>
        <taxon>Cichlidogyrus</taxon>
    </lineage>
</organism>
<dbReference type="InterPro" id="IPR003599">
    <property type="entry name" value="Ig_sub"/>
</dbReference>
<name>A0ABD2QG27_9PLAT</name>
<keyword evidence="4" id="KW-1185">Reference proteome</keyword>
<protein>
    <recommendedName>
        <fullName evidence="2">Immunoglobulin domain-containing protein</fullName>
    </recommendedName>
</protein>